<evidence type="ECO:0000313" key="3">
    <source>
        <dbReference type="EMBL" id="SEG24198.1"/>
    </source>
</evidence>
<feature type="compositionally biased region" description="Acidic residues" evidence="1">
    <location>
        <begin position="96"/>
        <end position="106"/>
    </location>
</feature>
<proteinExistence type="predicted"/>
<keyword evidence="2" id="KW-0812">Transmembrane</keyword>
<feature type="compositionally biased region" description="Basic and acidic residues" evidence="1">
    <location>
        <begin position="14"/>
        <end position="27"/>
    </location>
</feature>
<dbReference type="OrthoDB" id="307144at2157"/>
<dbReference type="GeneID" id="39858939"/>
<evidence type="ECO:0000256" key="1">
    <source>
        <dbReference type="SAM" id="MobiDB-lite"/>
    </source>
</evidence>
<dbReference type="InterPro" id="IPR055685">
    <property type="entry name" value="DUF7261"/>
</dbReference>
<evidence type="ECO:0000256" key="2">
    <source>
        <dbReference type="SAM" id="Phobius"/>
    </source>
</evidence>
<organism evidence="3 4">
    <name type="scientific">Halobellus limi</name>
    <dbReference type="NCBI Taxonomy" id="699433"/>
    <lineage>
        <taxon>Archaea</taxon>
        <taxon>Methanobacteriati</taxon>
        <taxon>Methanobacteriota</taxon>
        <taxon>Stenosarchaea group</taxon>
        <taxon>Halobacteria</taxon>
        <taxon>Halobacteriales</taxon>
        <taxon>Haloferacaceae</taxon>
        <taxon>Halobellus</taxon>
    </lineage>
</organism>
<evidence type="ECO:0000313" key="4">
    <source>
        <dbReference type="Proteomes" id="UP000236740"/>
    </source>
</evidence>
<dbReference type="AlphaFoldDB" id="A0A1H5YJF6"/>
<dbReference type="Pfam" id="PF23922">
    <property type="entry name" value="DUF7261"/>
    <property type="match status" value="1"/>
</dbReference>
<gene>
    <name evidence="3" type="ORF">SAMN04488133_1620</name>
</gene>
<dbReference type="Proteomes" id="UP000236740">
    <property type="component" value="Unassembled WGS sequence"/>
</dbReference>
<dbReference type="RefSeq" id="WP_136361875.1">
    <property type="nucleotide sequence ID" value="NZ_CP031311.1"/>
</dbReference>
<feature type="region of interest" description="Disordered" evidence="1">
    <location>
        <begin position="95"/>
        <end position="114"/>
    </location>
</feature>
<sequence length="218" mass="22392">MSRRSSPFRPGVTDGRDSDVDYASDVDRGSDADRGQVVLVAAAVVAVAFLSMTLAYAQLGYDADRTGAGAVEVASIGGIEGDLAASFRAAVRDEAGEADGDAESDADVGAAGGPRRLERGVTAERIRAAVLADVDRLAERHAAESRSLDVRFDDAAATAWADANCPGGPGREFGPCRSVDGVVVQERAGEATPVAAAFRIRLVSPAESTTATVVVRAV</sequence>
<feature type="transmembrane region" description="Helical" evidence="2">
    <location>
        <begin position="37"/>
        <end position="57"/>
    </location>
</feature>
<reference evidence="3 4" key="1">
    <citation type="submission" date="2016-10" db="EMBL/GenBank/DDBJ databases">
        <authorList>
            <person name="de Groot N.N."/>
        </authorList>
    </citation>
    <scope>NUCLEOTIDE SEQUENCE [LARGE SCALE GENOMIC DNA]</scope>
    <source>
        <strain evidence="3 4">CGMCC 1.10331</strain>
    </source>
</reference>
<feature type="region of interest" description="Disordered" evidence="1">
    <location>
        <begin position="1"/>
        <end position="27"/>
    </location>
</feature>
<accession>A0A1H5YJF6</accession>
<keyword evidence="4" id="KW-1185">Reference proteome</keyword>
<name>A0A1H5YJF6_9EURY</name>
<keyword evidence="2" id="KW-1133">Transmembrane helix</keyword>
<protein>
    <submittedName>
        <fullName evidence="3">Uncharacterized protein</fullName>
    </submittedName>
</protein>
<keyword evidence="2" id="KW-0472">Membrane</keyword>
<dbReference type="EMBL" id="FNVN01000002">
    <property type="protein sequence ID" value="SEG24198.1"/>
    <property type="molecule type" value="Genomic_DNA"/>
</dbReference>